<keyword evidence="4" id="KW-0862">Zinc</keyword>
<dbReference type="Proteomes" id="UP000051589">
    <property type="component" value="Unassembled WGS sequence"/>
</dbReference>
<dbReference type="InterPro" id="IPR024079">
    <property type="entry name" value="MetalloPept_cat_dom_sf"/>
</dbReference>
<feature type="compositionally biased region" description="Polar residues" evidence="6">
    <location>
        <begin position="63"/>
        <end position="78"/>
    </location>
</feature>
<dbReference type="PANTHER" id="PTHR10201:SF323">
    <property type="entry name" value="MATRIX METALLOPROTEINASE-21"/>
    <property type="match status" value="1"/>
</dbReference>
<dbReference type="Gene3D" id="3.40.390.10">
    <property type="entry name" value="Collagenase (Catalytic Domain)"/>
    <property type="match status" value="1"/>
</dbReference>
<feature type="domain" description="Peptidase metallopeptidase" evidence="7">
    <location>
        <begin position="84"/>
        <end position="237"/>
    </location>
</feature>
<evidence type="ECO:0000256" key="3">
    <source>
        <dbReference type="ARBA" id="ARBA00022801"/>
    </source>
</evidence>
<keyword evidence="9" id="KW-1185">Reference proteome</keyword>
<evidence type="ECO:0000256" key="5">
    <source>
        <dbReference type="ARBA" id="ARBA00023049"/>
    </source>
</evidence>
<evidence type="ECO:0000259" key="7">
    <source>
        <dbReference type="SMART" id="SM00235"/>
    </source>
</evidence>
<dbReference type="GO" id="GO:0031012">
    <property type="term" value="C:extracellular matrix"/>
    <property type="evidence" value="ECO:0007669"/>
    <property type="project" value="InterPro"/>
</dbReference>
<evidence type="ECO:0000256" key="4">
    <source>
        <dbReference type="ARBA" id="ARBA00022833"/>
    </source>
</evidence>
<dbReference type="PATRIC" id="fig|1423803.3.peg.22"/>
<dbReference type="GO" id="GO:0006508">
    <property type="term" value="P:proteolysis"/>
    <property type="evidence" value="ECO:0007669"/>
    <property type="project" value="UniProtKB-KW"/>
</dbReference>
<protein>
    <submittedName>
        <fullName evidence="8">Extracellular zinc metalloproteinase</fullName>
    </submittedName>
</protein>
<comment type="caution">
    <text evidence="8">The sequence shown here is derived from an EMBL/GenBank/DDBJ whole genome shotgun (WGS) entry which is preliminary data.</text>
</comment>
<dbReference type="SMART" id="SM00235">
    <property type="entry name" value="ZnMc"/>
    <property type="match status" value="1"/>
</dbReference>
<gene>
    <name evidence="8" type="ORF">FD13_GL000023</name>
</gene>
<dbReference type="AlphaFoldDB" id="A0A0R2DS50"/>
<evidence type="ECO:0000256" key="1">
    <source>
        <dbReference type="ARBA" id="ARBA00022670"/>
    </source>
</evidence>
<sequence length="238" mass="25795">MKGGGKVKKLWRWLMGLGIIAAALLILNGRAVRRSLATHVTHASIGLVERLQNKVIPKWTGTKAPSSASHSVGTTDDQATPIEASAQDVALTPTYYYHFTKQTPKAAQEAFLKAVKVYNQTGVVDLRSGTASGAQNELTFSIYHKAIVKGQTGIELGIGGVNVTRTVSWEGTKVRNQAKATFNATYPRSFRESVALHEIGHAMGLAHSSSTSSVMYPYDRGNRQLSPDDIAALKKIYR</sequence>
<dbReference type="EMBL" id="AYZH01000001">
    <property type="protein sequence ID" value="KRN03244.1"/>
    <property type="molecule type" value="Genomic_DNA"/>
</dbReference>
<evidence type="ECO:0000313" key="8">
    <source>
        <dbReference type="EMBL" id="KRN03244.1"/>
    </source>
</evidence>
<accession>A0A0R2DS50</accession>
<organism evidence="8 9">
    <name type="scientific">Levilactobacillus senmaizukei DSM 21775 = NBRC 103853</name>
    <dbReference type="NCBI Taxonomy" id="1423803"/>
    <lineage>
        <taxon>Bacteria</taxon>
        <taxon>Bacillati</taxon>
        <taxon>Bacillota</taxon>
        <taxon>Bacilli</taxon>
        <taxon>Lactobacillales</taxon>
        <taxon>Lactobacillaceae</taxon>
        <taxon>Levilactobacillus</taxon>
    </lineage>
</organism>
<name>A0A0R2DS50_9LACO</name>
<dbReference type="SUPFAM" id="SSF55486">
    <property type="entry name" value="Metalloproteases ('zincins'), catalytic domain"/>
    <property type="match status" value="1"/>
</dbReference>
<evidence type="ECO:0000256" key="2">
    <source>
        <dbReference type="ARBA" id="ARBA00022723"/>
    </source>
</evidence>
<keyword evidence="1" id="KW-0645">Protease</keyword>
<dbReference type="GO" id="GO:0004222">
    <property type="term" value="F:metalloendopeptidase activity"/>
    <property type="evidence" value="ECO:0007669"/>
    <property type="project" value="InterPro"/>
</dbReference>
<reference evidence="8 9" key="1">
    <citation type="journal article" date="2015" name="Genome Announc.">
        <title>Expanding the biotechnology potential of lactobacilli through comparative genomics of 213 strains and associated genera.</title>
        <authorList>
            <person name="Sun Z."/>
            <person name="Harris H.M."/>
            <person name="McCann A."/>
            <person name="Guo C."/>
            <person name="Argimon S."/>
            <person name="Zhang W."/>
            <person name="Yang X."/>
            <person name="Jeffery I.B."/>
            <person name="Cooney J.C."/>
            <person name="Kagawa T.F."/>
            <person name="Liu W."/>
            <person name="Song Y."/>
            <person name="Salvetti E."/>
            <person name="Wrobel A."/>
            <person name="Rasinkangas P."/>
            <person name="Parkhill J."/>
            <person name="Rea M.C."/>
            <person name="O'Sullivan O."/>
            <person name="Ritari J."/>
            <person name="Douillard F.P."/>
            <person name="Paul Ross R."/>
            <person name="Yang R."/>
            <person name="Briner A.E."/>
            <person name="Felis G.E."/>
            <person name="de Vos W.M."/>
            <person name="Barrangou R."/>
            <person name="Klaenhammer T.R."/>
            <person name="Caufield P.W."/>
            <person name="Cui Y."/>
            <person name="Zhang H."/>
            <person name="O'Toole P.W."/>
        </authorList>
    </citation>
    <scope>NUCLEOTIDE SEQUENCE [LARGE SCALE GENOMIC DNA]</scope>
    <source>
        <strain evidence="8 9">DSM 21775</strain>
    </source>
</reference>
<dbReference type="InterPro" id="IPR006026">
    <property type="entry name" value="Peptidase_Metallo"/>
</dbReference>
<evidence type="ECO:0000256" key="6">
    <source>
        <dbReference type="SAM" id="MobiDB-lite"/>
    </source>
</evidence>
<dbReference type="PANTHER" id="PTHR10201">
    <property type="entry name" value="MATRIX METALLOPROTEINASE"/>
    <property type="match status" value="1"/>
</dbReference>
<dbReference type="GO" id="GO:0008270">
    <property type="term" value="F:zinc ion binding"/>
    <property type="evidence" value="ECO:0007669"/>
    <property type="project" value="InterPro"/>
</dbReference>
<feature type="region of interest" description="Disordered" evidence="6">
    <location>
        <begin position="60"/>
        <end position="79"/>
    </location>
</feature>
<evidence type="ECO:0000313" key="9">
    <source>
        <dbReference type="Proteomes" id="UP000051589"/>
    </source>
</evidence>
<keyword evidence="2" id="KW-0479">Metal-binding</keyword>
<proteinExistence type="predicted"/>
<dbReference type="Pfam" id="PF00413">
    <property type="entry name" value="Peptidase_M10"/>
    <property type="match status" value="1"/>
</dbReference>
<keyword evidence="5" id="KW-0482">Metalloprotease</keyword>
<dbReference type="STRING" id="1423803.FD13_GL000023"/>
<dbReference type="InterPro" id="IPR001818">
    <property type="entry name" value="Pept_M10_metallopeptidase"/>
</dbReference>
<keyword evidence="3" id="KW-0378">Hydrolase</keyword>